<comment type="caution">
    <text evidence="1">The sequence shown here is derived from an EMBL/GenBank/DDBJ whole genome shotgun (WGS) entry which is preliminary data.</text>
</comment>
<dbReference type="PANTHER" id="PTHR36688:SF1">
    <property type="entry name" value="ENDONUCLEASE_EXONUCLEASE_PHOSPHATASE DOMAIN-CONTAINING PROTEIN"/>
    <property type="match status" value="1"/>
</dbReference>
<evidence type="ECO:0000313" key="2">
    <source>
        <dbReference type="Proteomes" id="UP000762676"/>
    </source>
</evidence>
<dbReference type="InterPro" id="IPR052560">
    <property type="entry name" value="RdDP_mobile_element"/>
</dbReference>
<dbReference type="AlphaFoldDB" id="A0AAV4I689"/>
<dbReference type="EMBL" id="BMAT01013091">
    <property type="protein sequence ID" value="GFS05565.1"/>
    <property type="molecule type" value="Genomic_DNA"/>
</dbReference>
<gene>
    <name evidence="1" type="ORF">ElyMa_006523500</name>
</gene>
<evidence type="ECO:0008006" key="3">
    <source>
        <dbReference type="Google" id="ProtNLM"/>
    </source>
</evidence>
<evidence type="ECO:0000313" key="1">
    <source>
        <dbReference type="EMBL" id="GFS05565.1"/>
    </source>
</evidence>
<name>A0AAV4I689_9GAST</name>
<protein>
    <recommendedName>
        <fullName evidence="3">Reverse transcriptase domain-containing protein</fullName>
    </recommendedName>
</protein>
<keyword evidence="2" id="KW-1185">Reference proteome</keyword>
<dbReference type="PANTHER" id="PTHR36688">
    <property type="entry name" value="ENDO/EXONUCLEASE/PHOSPHATASE DOMAIN-CONTAINING PROTEIN"/>
    <property type="match status" value="1"/>
</dbReference>
<accession>A0AAV4I689</accession>
<sequence>MFYLRSWMTTSSPDLAFATQDKALKAARQVMDQLGGSDHKPVLLRVEKNTTSTLPRWNYKKANWDHFTELMNELAVPINARSNRGARAITEAIIKSAEKAIPRGARKNYRPYWTEELEELENEVKTILPKGVYGAMYAEDMTIWATEEHTGSLVHLQMVLDALRMWRGKWLMKINAEKVTFATFTLSTKFQTVRLKKREHPLREEPFPTYLRVTFDKRLTRKAQSDKCQERGILRI</sequence>
<reference evidence="1 2" key="1">
    <citation type="journal article" date="2021" name="Elife">
        <title>Chloroplast acquisition without the gene transfer in kleptoplastic sea slugs, Plakobranchus ocellatus.</title>
        <authorList>
            <person name="Maeda T."/>
            <person name="Takahashi S."/>
            <person name="Yoshida T."/>
            <person name="Shimamura S."/>
            <person name="Takaki Y."/>
            <person name="Nagai Y."/>
            <person name="Toyoda A."/>
            <person name="Suzuki Y."/>
            <person name="Arimoto A."/>
            <person name="Ishii H."/>
            <person name="Satoh N."/>
            <person name="Nishiyama T."/>
            <person name="Hasebe M."/>
            <person name="Maruyama T."/>
            <person name="Minagawa J."/>
            <person name="Obokata J."/>
            <person name="Shigenobu S."/>
        </authorList>
    </citation>
    <scope>NUCLEOTIDE SEQUENCE [LARGE SCALE GENOMIC DNA]</scope>
</reference>
<proteinExistence type="predicted"/>
<organism evidence="1 2">
    <name type="scientific">Elysia marginata</name>
    <dbReference type="NCBI Taxonomy" id="1093978"/>
    <lineage>
        <taxon>Eukaryota</taxon>
        <taxon>Metazoa</taxon>
        <taxon>Spiralia</taxon>
        <taxon>Lophotrochozoa</taxon>
        <taxon>Mollusca</taxon>
        <taxon>Gastropoda</taxon>
        <taxon>Heterobranchia</taxon>
        <taxon>Euthyneura</taxon>
        <taxon>Panpulmonata</taxon>
        <taxon>Sacoglossa</taxon>
        <taxon>Placobranchoidea</taxon>
        <taxon>Plakobranchidae</taxon>
        <taxon>Elysia</taxon>
    </lineage>
</organism>
<dbReference type="Proteomes" id="UP000762676">
    <property type="component" value="Unassembled WGS sequence"/>
</dbReference>